<organism evidence="3 4">
    <name type="scientific">Derxia gummosa DSM 723</name>
    <dbReference type="NCBI Taxonomy" id="1121388"/>
    <lineage>
        <taxon>Bacteria</taxon>
        <taxon>Pseudomonadati</taxon>
        <taxon>Pseudomonadota</taxon>
        <taxon>Betaproteobacteria</taxon>
        <taxon>Burkholderiales</taxon>
        <taxon>Alcaligenaceae</taxon>
        <taxon>Derxia</taxon>
    </lineage>
</organism>
<evidence type="ECO:0000313" key="4">
    <source>
        <dbReference type="RefSeq" id="WP_028310545.1"/>
    </source>
</evidence>
<feature type="domain" description="GAF" evidence="2">
    <location>
        <begin position="167"/>
        <end position="332"/>
    </location>
</feature>
<dbReference type="PANTHER" id="PTHR40660:SF1">
    <property type="entry name" value="5'-PHOSPHATE OXIDASE PUTATIVE DOMAIN-CONTAINING PROTEIN-RELATED"/>
    <property type="match status" value="1"/>
</dbReference>
<sequence>MNRPAGFDLPLASVRRMFEGVIPATLCTASPDGVPHLCFLTQVEYVDDEHVALSFQFFNRSRQNILATRRAALTVDDPYTAAGIELDIEYLRTEQSGPLFERMKAKLAGIAAHTGMTGIYRLQGADVYRVLAVHKLPGRNELEAPAPRCDLASASRALSERLAACTDMAMLIDTAMTGLRELLRIDHSMLLLADPALGRLYTVASLGYERSGLGSEIAIGQGIVGLAAREGVPMRIGHMSQAYAYGRAIRATAIAQGVEAVADESPIPLPGLANPRSQLAVPLRSMGRVIGVLLVESDHDQHFSYDDEDALTVLSTQLAMGLTLLQPVEPEPVAPEPAGRGAVGGALPSSGAAAGTGGGAGAAGADAAGMTDAGTCQPPPDAPLLVLRHHAPTDSVFLGADYLIKGVAGAILMRLVETWQAEGRCEFTNRELRVDPRLRLPDITDNLEARLILLQRRLAERDGGIRIEKTGRGRFRLVVAGAVRVEAIA</sequence>
<accession>A0A9U5CSD8</accession>
<proteinExistence type="predicted"/>
<keyword evidence="3" id="KW-1185">Reference proteome</keyword>
<evidence type="ECO:0000259" key="2">
    <source>
        <dbReference type="SMART" id="SM00065"/>
    </source>
</evidence>
<dbReference type="SUPFAM" id="SSF55781">
    <property type="entry name" value="GAF domain-like"/>
    <property type="match status" value="1"/>
</dbReference>
<reference evidence="4" key="4">
    <citation type="journal article" date="2010" name="Biochem. Soc. Trans.">
        <title>Phytochrome three-dimensional structures and functions.</title>
        <authorList>
            <person name="Hughes J."/>
        </authorList>
    </citation>
    <scope>NUCLEOTIDE SEQUENCE</scope>
</reference>
<dbReference type="InterPro" id="IPR003018">
    <property type="entry name" value="GAF"/>
</dbReference>
<dbReference type="Gene3D" id="2.30.110.10">
    <property type="entry name" value="Electron Transport, Fmn-binding Protein, Chain A"/>
    <property type="match status" value="1"/>
</dbReference>
<dbReference type="InterPro" id="IPR029016">
    <property type="entry name" value="GAF-like_dom_sf"/>
</dbReference>
<dbReference type="Gene3D" id="3.30.450.40">
    <property type="match status" value="1"/>
</dbReference>
<dbReference type="SMART" id="SM00065">
    <property type="entry name" value="GAF"/>
    <property type="match status" value="1"/>
</dbReference>
<dbReference type="Proteomes" id="UP000675920">
    <property type="component" value="Unplaced"/>
</dbReference>
<dbReference type="Pfam" id="PF01590">
    <property type="entry name" value="GAF"/>
    <property type="match status" value="1"/>
</dbReference>
<feature type="compositionally biased region" description="Low complexity" evidence="1">
    <location>
        <begin position="363"/>
        <end position="374"/>
    </location>
</feature>
<dbReference type="PANTHER" id="PTHR40660">
    <property type="entry name" value="5'-PHOSPHATE OXIDASE PUTATIVE DOMAIN-CONTAINING PROTEIN-RELATED"/>
    <property type="match status" value="1"/>
</dbReference>
<dbReference type="AlphaFoldDB" id="A0A9U5CSD8"/>
<dbReference type="RefSeq" id="WP_028310545.1">
    <property type="nucleotide sequence ID" value="NZ_AXWS01000007.1"/>
</dbReference>
<evidence type="ECO:0000256" key="1">
    <source>
        <dbReference type="SAM" id="MobiDB-lite"/>
    </source>
</evidence>
<reference evidence="4" key="2">
    <citation type="journal article" date="1997" name="Trends Biochem. Sci.">
        <title>The GAF domain: an evolutionary link between diverse phototransducing proteins.</title>
        <authorList>
            <person name="Aravind L."/>
            <person name="Ponting C.P."/>
        </authorList>
    </citation>
    <scope>NUCLEOTIDE SEQUENCE</scope>
</reference>
<evidence type="ECO:0000313" key="3">
    <source>
        <dbReference type="Proteomes" id="UP000675920"/>
    </source>
</evidence>
<reference evidence="4" key="5">
    <citation type="submission" date="2025-08" db="UniProtKB">
        <authorList>
            <consortium name="RefSeq"/>
        </authorList>
    </citation>
    <scope>IDENTIFICATION</scope>
</reference>
<feature type="region of interest" description="Disordered" evidence="1">
    <location>
        <begin position="353"/>
        <end position="376"/>
    </location>
</feature>
<dbReference type="InterPro" id="IPR012349">
    <property type="entry name" value="Split_barrel_FMN-bd"/>
</dbReference>
<dbReference type="SUPFAM" id="SSF50475">
    <property type="entry name" value="FMN-binding split barrel"/>
    <property type="match status" value="1"/>
</dbReference>
<reference evidence="4" key="3">
    <citation type="journal article" date="2009" name="Structure">
        <title>Cyclic nucleotide binding GAF domains from phosphodiesterases: structural and mechanistic insights.</title>
        <authorList>
            <person name="Heikaus C.C."/>
            <person name="Pandit J."/>
            <person name="Klevit R.E."/>
        </authorList>
    </citation>
    <scope>NUCLEOTIDE SEQUENCE</scope>
</reference>
<protein>
    <submittedName>
        <fullName evidence="4">GAF domain-containing protein</fullName>
    </submittedName>
</protein>
<name>A0A9U5CSD8_9BURK</name>
<reference evidence="4" key="1">
    <citation type="journal article" date="1992" name="J. Mol. Biol.">
        <title>Role of integration host factor in stimulating transcription from the sigma 54-dependent nifH promoter.</title>
        <authorList>
            <person name="Santero E."/>
            <person name="Hoover T.R."/>
            <person name="North A.K."/>
            <person name="Berger D.K."/>
            <person name="Porter S.C."/>
            <person name="Kustu S."/>
        </authorList>
    </citation>
    <scope>NUCLEOTIDE SEQUENCE</scope>
</reference>